<feature type="transmembrane region" description="Helical" evidence="7">
    <location>
        <begin position="285"/>
        <end position="303"/>
    </location>
</feature>
<dbReference type="AlphaFoldDB" id="A0A367Y2K6"/>
<gene>
    <name evidence="9" type="ORF">DTO57_06770</name>
</gene>
<evidence type="ECO:0000256" key="5">
    <source>
        <dbReference type="ARBA" id="ARBA00022989"/>
    </source>
</evidence>
<feature type="transmembrane region" description="Helical" evidence="7">
    <location>
        <begin position="31"/>
        <end position="54"/>
    </location>
</feature>
<reference evidence="9 10" key="1">
    <citation type="submission" date="2018-07" db="EMBL/GenBank/DDBJ databases">
        <title>Microbacterium endoborsara sp. nov., a novel actinobacterium isolated from Borszczowia aralocaspica.</title>
        <authorList>
            <person name="An D."/>
        </authorList>
    </citation>
    <scope>NUCLEOTIDE SEQUENCE [LARGE SCALE GENOMIC DNA]</scope>
    <source>
        <strain evidence="9 10">C1.15228</strain>
    </source>
</reference>
<feature type="transmembrane region" description="Helical" evidence="7">
    <location>
        <begin position="128"/>
        <end position="148"/>
    </location>
</feature>
<accession>A0A367Y2K6</accession>
<dbReference type="SUPFAM" id="SSF161098">
    <property type="entry name" value="MetI-like"/>
    <property type="match status" value="1"/>
</dbReference>
<dbReference type="Gene3D" id="1.10.3720.10">
    <property type="entry name" value="MetI-like"/>
    <property type="match status" value="1"/>
</dbReference>
<dbReference type="EMBL" id="QORO01000002">
    <property type="protein sequence ID" value="RCK59859.1"/>
    <property type="molecule type" value="Genomic_DNA"/>
</dbReference>
<sequence length="317" mass="35060">MRPEMTITDTPTRSAPADARRRRTSFWRRNGAAYILAGPFYLLFLLMLVVPLGYAGYLSAFTDPLVGGIEFVGFGNFVRALTDPLFLGGVGRMFWFLVIQVPIMLALSLFCALALDSGRLRFPRFARLMIFVPYAVPGVVAALMWGYLYGPEFGPLAQISKFFGAPVIPFLSGDLMLYSIMNIVTWGYVGYNMIVMYSALTAIPAELYEAAKMDGASQWRIAWSIKIPSIRPAILITVIFSVIGTFQLFNEPNLLRTIAPNVIGSSYTPNLYAYDLAFVSQDVNYAAAVAFLLGIVTMAISAVTQLRSRRNTKEAAE</sequence>
<keyword evidence="3" id="KW-1003">Cell membrane</keyword>
<dbReference type="PROSITE" id="PS50928">
    <property type="entry name" value="ABC_TM1"/>
    <property type="match status" value="1"/>
</dbReference>
<feature type="domain" description="ABC transmembrane type-1" evidence="8">
    <location>
        <begin position="90"/>
        <end position="304"/>
    </location>
</feature>
<evidence type="ECO:0000313" key="9">
    <source>
        <dbReference type="EMBL" id="RCK59859.1"/>
    </source>
</evidence>
<keyword evidence="4 7" id="KW-0812">Transmembrane</keyword>
<evidence type="ECO:0000256" key="3">
    <source>
        <dbReference type="ARBA" id="ARBA00022475"/>
    </source>
</evidence>
<dbReference type="InterPro" id="IPR035906">
    <property type="entry name" value="MetI-like_sf"/>
</dbReference>
<evidence type="ECO:0000256" key="1">
    <source>
        <dbReference type="ARBA" id="ARBA00004651"/>
    </source>
</evidence>
<evidence type="ECO:0000259" key="8">
    <source>
        <dbReference type="PROSITE" id="PS50928"/>
    </source>
</evidence>
<feature type="transmembrane region" description="Helical" evidence="7">
    <location>
        <begin position="230"/>
        <end position="249"/>
    </location>
</feature>
<comment type="subcellular location">
    <subcellularLocation>
        <location evidence="1 7">Cell membrane</location>
        <topology evidence="1 7">Multi-pass membrane protein</topology>
    </subcellularLocation>
</comment>
<keyword evidence="5 7" id="KW-1133">Transmembrane helix</keyword>
<dbReference type="PANTHER" id="PTHR30193">
    <property type="entry name" value="ABC TRANSPORTER PERMEASE PROTEIN"/>
    <property type="match status" value="1"/>
</dbReference>
<feature type="transmembrane region" description="Helical" evidence="7">
    <location>
        <begin position="168"/>
        <end position="189"/>
    </location>
</feature>
<evidence type="ECO:0000256" key="6">
    <source>
        <dbReference type="ARBA" id="ARBA00023136"/>
    </source>
</evidence>
<dbReference type="GO" id="GO:0005886">
    <property type="term" value="C:plasma membrane"/>
    <property type="evidence" value="ECO:0007669"/>
    <property type="project" value="UniProtKB-SubCell"/>
</dbReference>
<proteinExistence type="inferred from homology"/>
<evidence type="ECO:0000256" key="4">
    <source>
        <dbReference type="ARBA" id="ARBA00022692"/>
    </source>
</evidence>
<evidence type="ECO:0000256" key="7">
    <source>
        <dbReference type="RuleBase" id="RU363032"/>
    </source>
</evidence>
<name>A0A367Y2K6_9MICO</name>
<keyword evidence="10" id="KW-1185">Reference proteome</keyword>
<dbReference type="InterPro" id="IPR051393">
    <property type="entry name" value="ABC_transporter_permease"/>
</dbReference>
<evidence type="ECO:0000256" key="2">
    <source>
        <dbReference type="ARBA" id="ARBA00022448"/>
    </source>
</evidence>
<dbReference type="InterPro" id="IPR000515">
    <property type="entry name" value="MetI-like"/>
</dbReference>
<dbReference type="Pfam" id="PF00528">
    <property type="entry name" value="BPD_transp_1"/>
    <property type="match status" value="1"/>
</dbReference>
<keyword evidence="2 7" id="KW-0813">Transport</keyword>
<comment type="similarity">
    <text evidence="7">Belongs to the binding-protein-dependent transport system permease family.</text>
</comment>
<dbReference type="PANTHER" id="PTHR30193:SF41">
    <property type="entry name" value="DIACETYLCHITOBIOSE UPTAKE SYSTEM PERMEASE PROTEIN NGCF"/>
    <property type="match status" value="1"/>
</dbReference>
<organism evidence="9 10">
    <name type="scientific">Microbacterium sorbitolivorans</name>
    <dbReference type="NCBI Taxonomy" id="1867410"/>
    <lineage>
        <taxon>Bacteria</taxon>
        <taxon>Bacillati</taxon>
        <taxon>Actinomycetota</taxon>
        <taxon>Actinomycetes</taxon>
        <taxon>Micrococcales</taxon>
        <taxon>Microbacteriaceae</taxon>
        <taxon>Microbacterium</taxon>
    </lineage>
</organism>
<comment type="caution">
    <text evidence="9">The sequence shown here is derived from an EMBL/GenBank/DDBJ whole genome shotgun (WGS) entry which is preliminary data.</text>
</comment>
<feature type="transmembrane region" description="Helical" evidence="7">
    <location>
        <begin position="93"/>
        <end position="116"/>
    </location>
</feature>
<protein>
    <submittedName>
        <fullName evidence="9">Sugar ABC transporter permease</fullName>
    </submittedName>
</protein>
<dbReference type="OrthoDB" id="3210259at2"/>
<dbReference type="GO" id="GO:0055085">
    <property type="term" value="P:transmembrane transport"/>
    <property type="evidence" value="ECO:0007669"/>
    <property type="project" value="InterPro"/>
</dbReference>
<evidence type="ECO:0000313" key="10">
    <source>
        <dbReference type="Proteomes" id="UP000253508"/>
    </source>
</evidence>
<keyword evidence="6 7" id="KW-0472">Membrane</keyword>
<dbReference type="CDD" id="cd06261">
    <property type="entry name" value="TM_PBP2"/>
    <property type="match status" value="1"/>
</dbReference>
<dbReference type="Proteomes" id="UP000253508">
    <property type="component" value="Unassembled WGS sequence"/>
</dbReference>